<evidence type="ECO:0000256" key="1">
    <source>
        <dbReference type="ARBA" id="ARBA00004219"/>
    </source>
</evidence>
<dbReference type="RefSeq" id="WP_244874687.1">
    <property type="nucleotide sequence ID" value="NZ_AP024329.1"/>
</dbReference>
<dbReference type="InterPro" id="IPR006914">
    <property type="entry name" value="VENN_dom"/>
</dbReference>
<evidence type="ECO:0000256" key="4">
    <source>
        <dbReference type="ARBA" id="ARBA00023026"/>
    </source>
</evidence>
<evidence type="ECO:0000259" key="5">
    <source>
        <dbReference type="Pfam" id="PF04829"/>
    </source>
</evidence>
<protein>
    <recommendedName>
        <fullName evidence="5">VENN motif-containing domain-containing protein</fullName>
    </recommendedName>
</protein>
<reference evidence="6 7" key="1">
    <citation type="submission" date="2021-01" db="EMBL/GenBank/DDBJ databases">
        <title>Complete genome sequence of Erwinia rhapontici MAFF 311153.</title>
        <authorList>
            <person name="Morohoshi T."/>
            <person name="Someya N."/>
        </authorList>
    </citation>
    <scope>NUCLEOTIDE SEQUENCE [LARGE SCALE GENOMIC DNA]</scope>
    <source>
        <strain evidence="6 7">MAFF 311153</strain>
    </source>
</reference>
<gene>
    <name evidence="6" type="ORF">ERHA53_42730</name>
</gene>
<feature type="domain" description="VENN motif-containing" evidence="5">
    <location>
        <begin position="149"/>
        <end position="198"/>
    </location>
</feature>
<keyword evidence="7" id="KW-1185">Reference proteome</keyword>
<evidence type="ECO:0000256" key="2">
    <source>
        <dbReference type="ARBA" id="ARBA00022656"/>
    </source>
</evidence>
<evidence type="ECO:0000256" key="3">
    <source>
        <dbReference type="ARBA" id="ARBA00022913"/>
    </source>
</evidence>
<evidence type="ECO:0000313" key="7">
    <source>
        <dbReference type="Proteomes" id="UP000677515"/>
    </source>
</evidence>
<keyword evidence="4" id="KW-0843">Virulence</keyword>
<proteinExistence type="predicted"/>
<organism evidence="6 7">
    <name type="scientific">Erwinia rhapontici</name>
    <name type="common">Pectobacterium rhapontici</name>
    <dbReference type="NCBI Taxonomy" id="55212"/>
    <lineage>
        <taxon>Bacteria</taxon>
        <taxon>Pseudomonadati</taxon>
        <taxon>Pseudomonadota</taxon>
        <taxon>Gammaproteobacteria</taxon>
        <taxon>Enterobacterales</taxon>
        <taxon>Erwiniaceae</taxon>
        <taxon>Erwinia</taxon>
    </lineage>
</organism>
<keyword evidence="2" id="KW-0800">Toxin</keyword>
<comment type="subcellular location">
    <subcellularLocation>
        <location evidence="1">Target cell</location>
        <location evidence="1">Target cell cytoplasm</location>
    </subcellularLocation>
</comment>
<accession>A0ABM7N670</accession>
<keyword evidence="3" id="KW-1266">Target cell cytoplasm</keyword>
<evidence type="ECO:0000313" key="6">
    <source>
        <dbReference type="EMBL" id="BCQ36930.1"/>
    </source>
</evidence>
<dbReference type="EMBL" id="AP024329">
    <property type="protein sequence ID" value="BCQ36930.1"/>
    <property type="molecule type" value="Genomic_DNA"/>
</dbReference>
<dbReference type="Proteomes" id="UP000677515">
    <property type="component" value="Chromosome"/>
</dbReference>
<name>A0ABM7N670_ERWRD</name>
<dbReference type="Pfam" id="PF04829">
    <property type="entry name" value="PT-VENN"/>
    <property type="match status" value="1"/>
</dbReference>
<sequence length="405" mass="39375">MGSITDADRDQAQKDWVKAHPGQTPDESAINGQVYQNFYDQAFNATGLGTGGAVQQGIQAATAVVQGLAGGDIAAAIANGSAPYLAEAIGHRMGIDNNPEAKAVAHAIVGAALAAAQGQNAAAGATGAALGEITAGILKDQLYGDTPAADLTETQKQTLSALATLSSGLAGGLAGDSTGSAVYAAQAGKTTVENNALSLPTGLMNYGQAVASWDQYAQDNNLTPEQKQAGLDKLAQGDLPAGQNAATGLITAWGAGMSTVVAPVLLPSGATAGSILAGGVISGTANVSNQIAGGGPVSITDALIAAGSGAVTQGKGFWFTEGVSVTGAYGGATLQGKDPIPAVAGAAIGTAVGAGGGKAVEIGNKYFPIVSDKTAGIAGAIGGSVASEASGSQVESKLKDEGDKK</sequence>